<feature type="compositionally biased region" description="Low complexity" evidence="14">
    <location>
        <begin position="465"/>
        <end position="477"/>
    </location>
</feature>
<dbReference type="HAMAP" id="MF_00365">
    <property type="entry name" value="RecF"/>
    <property type="match status" value="1"/>
</dbReference>
<comment type="subcellular location">
    <subcellularLocation>
        <location evidence="1 13">Cytoplasm</location>
    </subcellularLocation>
</comment>
<dbReference type="PATRIC" id="fig|2702.101.peg.773"/>
<dbReference type="SUPFAM" id="SSF52540">
    <property type="entry name" value="P-loop containing nucleoside triphosphate hydrolases"/>
    <property type="match status" value="1"/>
</dbReference>
<name>A0A135Z5H4_GARVA</name>
<comment type="function">
    <text evidence="12 13">The RecF protein is involved in DNA metabolism; it is required for DNA replication and normal SOS inducibility. RecF binds preferentially to single-stranded, linear DNA. It also seems to bind ATP.</text>
</comment>
<protein>
    <recommendedName>
        <fullName evidence="3 13">DNA replication and repair protein RecF</fullName>
    </recommendedName>
</protein>
<evidence type="ECO:0000256" key="3">
    <source>
        <dbReference type="ARBA" id="ARBA00020170"/>
    </source>
</evidence>
<dbReference type="AlphaFoldDB" id="A0A135Z5H4"/>
<comment type="caution">
    <text evidence="16">The sequence shown here is derived from an EMBL/GenBank/DDBJ whole genome shotgun (WGS) entry which is preliminary data.</text>
</comment>
<evidence type="ECO:0000313" key="17">
    <source>
        <dbReference type="Proteomes" id="UP000070505"/>
    </source>
</evidence>
<organism evidence="16 17">
    <name type="scientific">Gardnerella vaginalis</name>
    <dbReference type="NCBI Taxonomy" id="2702"/>
    <lineage>
        <taxon>Bacteria</taxon>
        <taxon>Bacillati</taxon>
        <taxon>Actinomycetota</taxon>
        <taxon>Actinomycetes</taxon>
        <taxon>Bifidobacteriales</taxon>
        <taxon>Bifidobacteriaceae</taxon>
        <taxon>Gardnerella</taxon>
    </lineage>
</organism>
<dbReference type="GO" id="GO:0005524">
    <property type="term" value="F:ATP binding"/>
    <property type="evidence" value="ECO:0007669"/>
    <property type="project" value="UniProtKB-UniRule"/>
</dbReference>
<evidence type="ECO:0000256" key="1">
    <source>
        <dbReference type="ARBA" id="ARBA00004496"/>
    </source>
</evidence>
<dbReference type="Proteomes" id="UP000070505">
    <property type="component" value="Unassembled WGS sequence"/>
</dbReference>
<dbReference type="InterPro" id="IPR018078">
    <property type="entry name" value="DNA-binding_RecF_CS"/>
</dbReference>
<dbReference type="GO" id="GO:0006260">
    <property type="term" value="P:DNA replication"/>
    <property type="evidence" value="ECO:0007669"/>
    <property type="project" value="UniProtKB-UniRule"/>
</dbReference>
<keyword evidence="6 13" id="KW-0547">Nucleotide-binding</keyword>
<sequence>MHISLIALDNFRSWNHCVIDCNPDINVFYGNNGLGKTNIVEAIEVISTGVSHRTSLTTPLIKKGNSSATIRFNVNNLNSLSDLNNTFKNKNLLDNEKLNDSCNDSCNEICTYEVTLNSRGANRARINSGKSIYMRDVVGLIPSVSFTPRDQFLVLGDPSNRRTFLDQAGVLLISGYSRLIQEYKHIAKQRTALLKQLSNNSVNVSLSSLEIWTGRLIEVGISITKNRIKIIKELSKYFSSIISEITSCKQNANIIYNPSFEEVFDVFSDATGEDNCNLDCNVDGVFCRDTNGEVSVGEKNSDYLFKSCASKISEHFQRIYAGEVARGCNLIGPHRDDFSIELDGFDARDFASNGESWTIALALKMSLFKALEDKNNQKPIIILDDVFSQLDESRRLQIVNFIRNKGQVFITVASLSDIPKNDVIKSDSFIDVSKLVFCENNFNNTIQNIDSSHKSIIDEVISKRNLSGSSSSDSNDVSSKENNGERI</sequence>
<dbReference type="NCBIfam" id="TIGR00611">
    <property type="entry name" value="recf"/>
    <property type="match status" value="1"/>
</dbReference>
<feature type="binding site" evidence="13">
    <location>
        <begin position="30"/>
        <end position="37"/>
    </location>
    <ligand>
        <name>ATP</name>
        <dbReference type="ChEBI" id="CHEBI:30616"/>
    </ligand>
</feature>
<dbReference type="EMBL" id="LSRC01000035">
    <property type="protein sequence ID" value="KXI16874.1"/>
    <property type="molecule type" value="Genomic_DNA"/>
</dbReference>
<feature type="domain" description="RecF/RecN/SMC N-terminal" evidence="15">
    <location>
        <begin position="3"/>
        <end position="412"/>
    </location>
</feature>
<dbReference type="InterPro" id="IPR027417">
    <property type="entry name" value="P-loop_NTPase"/>
</dbReference>
<reference evidence="16 17" key="1">
    <citation type="submission" date="2016-02" db="EMBL/GenBank/DDBJ databases">
        <authorList>
            <person name="Wen L."/>
            <person name="He K."/>
            <person name="Yang H."/>
        </authorList>
    </citation>
    <scope>NUCLEOTIDE SEQUENCE [LARGE SCALE GENOMIC DNA]</scope>
    <source>
        <strain evidence="16 17">CMW7778B</strain>
    </source>
</reference>
<evidence type="ECO:0000259" key="15">
    <source>
        <dbReference type="Pfam" id="PF02463"/>
    </source>
</evidence>
<evidence type="ECO:0000256" key="11">
    <source>
        <dbReference type="ARBA" id="ARBA00023236"/>
    </source>
</evidence>
<dbReference type="Pfam" id="PF02463">
    <property type="entry name" value="SMC_N"/>
    <property type="match status" value="1"/>
</dbReference>
<keyword evidence="11 13" id="KW-0742">SOS response</keyword>
<evidence type="ECO:0000256" key="6">
    <source>
        <dbReference type="ARBA" id="ARBA00022741"/>
    </source>
</evidence>
<dbReference type="GO" id="GO:0003697">
    <property type="term" value="F:single-stranded DNA binding"/>
    <property type="evidence" value="ECO:0007669"/>
    <property type="project" value="UniProtKB-UniRule"/>
</dbReference>
<keyword evidence="10 13" id="KW-0234">DNA repair</keyword>
<dbReference type="GO" id="GO:0005737">
    <property type="term" value="C:cytoplasm"/>
    <property type="evidence" value="ECO:0007669"/>
    <property type="project" value="UniProtKB-SubCell"/>
</dbReference>
<keyword evidence="5 13" id="KW-0235">DNA replication</keyword>
<feature type="region of interest" description="Disordered" evidence="14">
    <location>
        <begin position="465"/>
        <end position="487"/>
    </location>
</feature>
<evidence type="ECO:0000256" key="12">
    <source>
        <dbReference type="ARBA" id="ARBA00025401"/>
    </source>
</evidence>
<proteinExistence type="inferred from homology"/>
<evidence type="ECO:0000256" key="13">
    <source>
        <dbReference type="HAMAP-Rule" id="MF_00365"/>
    </source>
</evidence>
<keyword evidence="7 13" id="KW-0227">DNA damage</keyword>
<evidence type="ECO:0000313" key="16">
    <source>
        <dbReference type="EMBL" id="KXI16874.1"/>
    </source>
</evidence>
<evidence type="ECO:0000256" key="2">
    <source>
        <dbReference type="ARBA" id="ARBA00008016"/>
    </source>
</evidence>
<dbReference type="InterPro" id="IPR042174">
    <property type="entry name" value="RecF_2"/>
</dbReference>
<comment type="similarity">
    <text evidence="2 13">Belongs to the RecF family.</text>
</comment>
<keyword evidence="9 13" id="KW-0238">DNA-binding</keyword>
<gene>
    <name evidence="13" type="primary">recF</name>
    <name evidence="16" type="ORF">HMPREF3230_00793</name>
</gene>
<accession>A0A135Z5H4</accession>
<feature type="compositionally biased region" description="Basic and acidic residues" evidence="14">
    <location>
        <begin position="478"/>
        <end position="487"/>
    </location>
</feature>
<dbReference type="PANTHER" id="PTHR32182">
    <property type="entry name" value="DNA REPLICATION AND REPAIR PROTEIN RECF"/>
    <property type="match status" value="1"/>
</dbReference>
<dbReference type="Gene3D" id="3.40.50.300">
    <property type="entry name" value="P-loop containing nucleotide triphosphate hydrolases"/>
    <property type="match status" value="1"/>
</dbReference>
<evidence type="ECO:0000256" key="9">
    <source>
        <dbReference type="ARBA" id="ARBA00023125"/>
    </source>
</evidence>
<dbReference type="PROSITE" id="PS00617">
    <property type="entry name" value="RECF_1"/>
    <property type="match status" value="1"/>
</dbReference>
<dbReference type="RefSeq" id="WP_075523611.1">
    <property type="nucleotide sequence ID" value="NZ_KQ961867.1"/>
</dbReference>
<dbReference type="Gene3D" id="1.20.1050.90">
    <property type="entry name" value="RecF/RecN/SMC, N-terminal domain"/>
    <property type="match status" value="1"/>
</dbReference>
<evidence type="ECO:0000256" key="5">
    <source>
        <dbReference type="ARBA" id="ARBA00022705"/>
    </source>
</evidence>
<dbReference type="InterPro" id="IPR003395">
    <property type="entry name" value="RecF/RecN/SMC_N"/>
</dbReference>
<dbReference type="InterPro" id="IPR001238">
    <property type="entry name" value="DNA-binding_RecF"/>
</dbReference>
<dbReference type="GO" id="GO:0009432">
    <property type="term" value="P:SOS response"/>
    <property type="evidence" value="ECO:0007669"/>
    <property type="project" value="UniProtKB-UniRule"/>
</dbReference>
<evidence type="ECO:0000256" key="4">
    <source>
        <dbReference type="ARBA" id="ARBA00022490"/>
    </source>
</evidence>
<keyword evidence="4 13" id="KW-0963">Cytoplasm</keyword>
<evidence type="ECO:0000256" key="14">
    <source>
        <dbReference type="SAM" id="MobiDB-lite"/>
    </source>
</evidence>
<dbReference type="GO" id="GO:0000731">
    <property type="term" value="P:DNA synthesis involved in DNA repair"/>
    <property type="evidence" value="ECO:0007669"/>
    <property type="project" value="TreeGrafter"/>
</dbReference>
<evidence type="ECO:0000256" key="8">
    <source>
        <dbReference type="ARBA" id="ARBA00022840"/>
    </source>
</evidence>
<keyword evidence="8 13" id="KW-0067">ATP-binding</keyword>
<evidence type="ECO:0000256" key="10">
    <source>
        <dbReference type="ARBA" id="ARBA00023204"/>
    </source>
</evidence>
<dbReference type="GO" id="GO:0006302">
    <property type="term" value="P:double-strand break repair"/>
    <property type="evidence" value="ECO:0007669"/>
    <property type="project" value="TreeGrafter"/>
</dbReference>
<evidence type="ECO:0000256" key="7">
    <source>
        <dbReference type="ARBA" id="ARBA00022763"/>
    </source>
</evidence>
<dbReference type="PANTHER" id="PTHR32182:SF0">
    <property type="entry name" value="DNA REPLICATION AND REPAIR PROTEIN RECF"/>
    <property type="match status" value="1"/>
</dbReference>